<dbReference type="Pfam" id="PF02237">
    <property type="entry name" value="BPL_C"/>
    <property type="match status" value="1"/>
</dbReference>
<dbReference type="EC" id="6.3.4.15" evidence="3"/>
<dbReference type="GO" id="GO:0004077">
    <property type="term" value="F:biotin--[biotin carboxyl-carrier protein] ligase activity"/>
    <property type="evidence" value="ECO:0007669"/>
    <property type="project" value="UniProtKB-EC"/>
</dbReference>
<dbReference type="SUPFAM" id="SSF55681">
    <property type="entry name" value="Class II aaRS and biotin synthetases"/>
    <property type="match status" value="1"/>
</dbReference>
<dbReference type="GO" id="GO:0016740">
    <property type="term" value="F:transferase activity"/>
    <property type="evidence" value="ECO:0007669"/>
    <property type="project" value="UniProtKB-ARBA"/>
</dbReference>
<name>A0A9D1QP86_9LACO</name>
<dbReference type="Gene3D" id="3.30.930.10">
    <property type="entry name" value="Bira Bifunctional Protein, Domain 2"/>
    <property type="match status" value="1"/>
</dbReference>
<gene>
    <name evidence="6" type="ORF">H9876_02570</name>
</gene>
<dbReference type="AlphaFoldDB" id="A0A9D1QP86"/>
<evidence type="ECO:0000256" key="3">
    <source>
        <dbReference type="ARBA" id="ARBA00024227"/>
    </source>
</evidence>
<feature type="domain" description="Biotin protein ligase C-terminal" evidence="4">
    <location>
        <begin position="212"/>
        <end position="249"/>
    </location>
</feature>
<dbReference type="InterPro" id="IPR045864">
    <property type="entry name" value="aa-tRNA-synth_II/BPL/LPL"/>
</dbReference>
<reference evidence="6" key="2">
    <citation type="submission" date="2021-04" db="EMBL/GenBank/DDBJ databases">
        <authorList>
            <person name="Gilroy R."/>
        </authorList>
    </citation>
    <scope>NUCLEOTIDE SEQUENCE</scope>
    <source>
        <strain evidence="6">ChiHejej3B27-2180</strain>
    </source>
</reference>
<evidence type="ECO:0000313" key="6">
    <source>
        <dbReference type="EMBL" id="HIW70254.1"/>
    </source>
</evidence>
<organism evidence="6 7">
    <name type="scientific">Candidatus Limosilactobacillus merdipullorum</name>
    <dbReference type="NCBI Taxonomy" id="2838653"/>
    <lineage>
        <taxon>Bacteria</taxon>
        <taxon>Bacillati</taxon>
        <taxon>Bacillota</taxon>
        <taxon>Bacilli</taxon>
        <taxon>Lactobacillales</taxon>
        <taxon>Lactobacillaceae</taxon>
        <taxon>Limosilactobacillus</taxon>
    </lineage>
</organism>
<keyword evidence="1 6" id="KW-0436">Ligase</keyword>
<proteinExistence type="predicted"/>
<comment type="caution">
    <text evidence="6">The sequence shown here is derived from an EMBL/GenBank/DDBJ whole genome shotgun (WGS) entry which is preliminary data.</text>
</comment>
<dbReference type="CDD" id="cd16442">
    <property type="entry name" value="BPL"/>
    <property type="match status" value="1"/>
</dbReference>
<evidence type="ECO:0000313" key="7">
    <source>
        <dbReference type="Proteomes" id="UP000886878"/>
    </source>
</evidence>
<dbReference type="NCBIfam" id="TIGR00121">
    <property type="entry name" value="birA_ligase"/>
    <property type="match status" value="1"/>
</dbReference>
<dbReference type="PANTHER" id="PTHR12835">
    <property type="entry name" value="BIOTIN PROTEIN LIGASE"/>
    <property type="match status" value="1"/>
</dbReference>
<protein>
    <recommendedName>
        <fullName evidence="3">biotin--[biotin carboxyl-carrier protein] ligase</fullName>
        <ecNumber evidence="3">6.3.4.15</ecNumber>
    </recommendedName>
</protein>
<keyword evidence="2" id="KW-0092">Biotin</keyword>
<dbReference type="InterPro" id="IPR003142">
    <property type="entry name" value="BPL_C"/>
</dbReference>
<evidence type="ECO:0000256" key="2">
    <source>
        <dbReference type="ARBA" id="ARBA00023267"/>
    </source>
</evidence>
<evidence type="ECO:0000259" key="4">
    <source>
        <dbReference type="Pfam" id="PF02237"/>
    </source>
</evidence>
<evidence type="ECO:0000256" key="1">
    <source>
        <dbReference type="ARBA" id="ARBA00022598"/>
    </source>
</evidence>
<reference evidence="6" key="1">
    <citation type="journal article" date="2021" name="PeerJ">
        <title>Extensive microbial diversity within the chicken gut microbiome revealed by metagenomics and culture.</title>
        <authorList>
            <person name="Gilroy R."/>
            <person name="Ravi A."/>
            <person name="Getino M."/>
            <person name="Pursley I."/>
            <person name="Horton D.L."/>
            <person name="Alikhan N.F."/>
            <person name="Baker D."/>
            <person name="Gharbi K."/>
            <person name="Hall N."/>
            <person name="Watson M."/>
            <person name="Adriaenssens E.M."/>
            <person name="Foster-Nyarko E."/>
            <person name="Jarju S."/>
            <person name="Secka A."/>
            <person name="Antonio M."/>
            <person name="Oren A."/>
            <person name="Chaudhuri R.R."/>
            <person name="La Ragione R."/>
            <person name="Hildebrand F."/>
            <person name="Pallen M.J."/>
        </authorList>
    </citation>
    <scope>NUCLEOTIDE SEQUENCE</scope>
    <source>
        <strain evidence="6">ChiHejej3B27-2180</strain>
    </source>
</reference>
<dbReference type="EMBL" id="DXGK01000047">
    <property type="protein sequence ID" value="HIW70254.1"/>
    <property type="molecule type" value="Genomic_DNA"/>
</dbReference>
<feature type="domain" description="BPL/LPL catalytic" evidence="5">
    <location>
        <begin position="19"/>
        <end position="146"/>
    </location>
</feature>
<dbReference type="InterPro" id="IPR004408">
    <property type="entry name" value="Biotin_CoA_COase_ligase"/>
</dbReference>
<dbReference type="GO" id="GO:0009249">
    <property type="term" value="P:protein lipoylation"/>
    <property type="evidence" value="ECO:0007669"/>
    <property type="project" value="UniProtKB-ARBA"/>
</dbReference>
<dbReference type="InterPro" id="IPR004143">
    <property type="entry name" value="BPL_LPL_catalytic"/>
</dbReference>
<accession>A0A9D1QP86</accession>
<dbReference type="Pfam" id="PF03099">
    <property type="entry name" value="BPL_LplA_LipB"/>
    <property type="match status" value="1"/>
</dbReference>
<dbReference type="PANTHER" id="PTHR12835:SF5">
    <property type="entry name" value="BIOTIN--PROTEIN LIGASE"/>
    <property type="match status" value="1"/>
</dbReference>
<sequence>MDQFYRLRERGINVEVRQSVSSTNTLVKKELANHYLNQPLVMVANEQTAGHGKVDRPFYSAARSGAYFTLGLPNSYWSAENPPQDLTIRAVVAAYQTAVQLFDCQLSIKWVNDLYRDGKKVAGILAETAINDHNQFCGVVIGWGINLTMPTDWPADLQSNAGALTDQPFSSQLRNHLVDLVVDRFLELLETPWQKVLAVYRRRQYLTGKELVVDTGNEVTTGRFLRITDNGYLVIQTATETRSFFSGTVRLVQD</sequence>
<dbReference type="Proteomes" id="UP000886878">
    <property type="component" value="Unassembled WGS sequence"/>
</dbReference>
<evidence type="ECO:0000259" key="5">
    <source>
        <dbReference type="Pfam" id="PF03099"/>
    </source>
</evidence>
<dbReference type="GO" id="GO:0005737">
    <property type="term" value="C:cytoplasm"/>
    <property type="evidence" value="ECO:0007669"/>
    <property type="project" value="TreeGrafter"/>
</dbReference>